<dbReference type="PROSITE" id="PS00041">
    <property type="entry name" value="HTH_ARAC_FAMILY_1"/>
    <property type="match status" value="1"/>
</dbReference>
<dbReference type="SMART" id="SM00342">
    <property type="entry name" value="HTH_ARAC"/>
    <property type="match status" value="1"/>
</dbReference>
<evidence type="ECO:0000313" key="5">
    <source>
        <dbReference type="EMBL" id="MCW6534195.1"/>
    </source>
</evidence>
<organism evidence="5 6">
    <name type="scientific">Sphingomonas lycopersici</name>
    <dbReference type="NCBI Taxonomy" id="2951807"/>
    <lineage>
        <taxon>Bacteria</taxon>
        <taxon>Pseudomonadati</taxon>
        <taxon>Pseudomonadota</taxon>
        <taxon>Alphaproteobacteria</taxon>
        <taxon>Sphingomonadales</taxon>
        <taxon>Sphingomonadaceae</taxon>
        <taxon>Sphingomonas</taxon>
    </lineage>
</organism>
<dbReference type="GO" id="GO:0043565">
    <property type="term" value="F:sequence-specific DNA binding"/>
    <property type="evidence" value="ECO:0007669"/>
    <property type="project" value="InterPro"/>
</dbReference>
<dbReference type="PANTHER" id="PTHR46796:SF14">
    <property type="entry name" value="TRANSCRIPTIONAL REGULATORY PROTEIN"/>
    <property type="match status" value="1"/>
</dbReference>
<name>A0AA41Z535_9SPHN</name>
<keyword evidence="1" id="KW-0805">Transcription regulation</keyword>
<dbReference type="PROSITE" id="PS01124">
    <property type="entry name" value="HTH_ARAC_FAMILY_2"/>
    <property type="match status" value="1"/>
</dbReference>
<dbReference type="Gene3D" id="1.10.10.60">
    <property type="entry name" value="Homeodomain-like"/>
    <property type="match status" value="2"/>
</dbReference>
<keyword evidence="2" id="KW-0238">DNA-binding</keyword>
<accession>A0AA41Z535</accession>
<protein>
    <submittedName>
        <fullName evidence="5">AraC family transcriptional regulator</fullName>
    </submittedName>
</protein>
<evidence type="ECO:0000256" key="3">
    <source>
        <dbReference type="ARBA" id="ARBA00023163"/>
    </source>
</evidence>
<gene>
    <name evidence="5" type="ORF">NEE01_05280</name>
</gene>
<dbReference type="InterPro" id="IPR018062">
    <property type="entry name" value="HTH_AraC-typ_CS"/>
</dbReference>
<feature type="domain" description="HTH araC/xylS-type" evidence="4">
    <location>
        <begin position="184"/>
        <end position="282"/>
    </location>
</feature>
<keyword evidence="3" id="KW-0804">Transcription</keyword>
<dbReference type="Proteomes" id="UP001165565">
    <property type="component" value="Unassembled WGS sequence"/>
</dbReference>
<dbReference type="InterPro" id="IPR009057">
    <property type="entry name" value="Homeodomain-like_sf"/>
</dbReference>
<dbReference type="InterPro" id="IPR020449">
    <property type="entry name" value="Tscrpt_reg_AraC-type_HTH"/>
</dbReference>
<proteinExistence type="predicted"/>
<evidence type="ECO:0000259" key="4">
    <source>
        <dbReference type="PROSITE" id="PS01124"/>
    </source>
</evidence>
<dbReference type="SUPFAM" id="SSF46689">
    <property type="entry name" value="Homeodomain-like"/>
    <property type="match status" value="2"/>
</dbReference>
<evidence type="ECO:0000256" key="2">
    <source>
        <dbReference type="ARBA" id="ARBA00023125"/>
    </source>
</evidence>
<dbReference type="PRINTS" id="PR00032">
    <property type="entry name" value="HTHARAC"/>
</dbReference>
<sequence length="288" mass="31799">MEATQSRNQVEAELSGTMARVRLQTYEYETPSEEVRRPSQHQLALILTRRPRESRYVGRLASGRTFSIGNLIYVPASQSICGAGPGGPHQMITCAFPVGTHAALAGFERGWDDEGLTRCGNLRSEWIAESMRRLGREAVRPGFASDILIDSLAAALPVELHRLLEPQPQPRARCRGGLSPHQLRRVEQYVFDWPSGGIKVPELAGLVGLSRGHFMRAFKQSTGRTVHAFVEEARLDRAKALLCADQLPIKQIAADLGFADPSSFSLAFRRMTGIAPGRYRSAEHANNI</sequence>
<dbReference type="InterPro" id="IPR018060">
    <property type="entry name" value="HTH_AraC"/>
</dbReference>
<dbReference type="AlphaFoldDB" id="A0AA41Z535"/>
<comment type="caution">
    <text evidence="5">The sequence shown here is derived from an EMBL/GenBank/DDBJ whole genome shotgun (WGS) entry which is preliminary data.</text>
</comment>
<evidence type="ECO:0000256" key="1">
    <source>
        <dbReference type="ARBA" id="ARBA00023015"/>
    </source>
</evidence>
<dbReference type="Pfam" id="PF12833">
    <property type="entry name" value="HTH_18"/>
    <property type="match status" value="1"/>
</dbReference>
<dbReference type="InterPro" id="IPR050204">
    <property type="entry name" value="AraC_XylS_family_regulators"/>
</dbReference>
<dbReference type="PANTHER" id="PTHR46796">
    <property type="entry name" value="HTH-TYPE TRANSCRIPTIONAL ACTIVATOR RHAS-RELATED"/>
    <property type="match status" value="1"/>
</dbReference>
<dbReference type="RefSeq" id="WP_265268134.1">
    <property type="nucleotide sequence ID" value="NZ_JANFAV010000002.1"/>
</dbReference>
<keyword evidence="6" id="KW-1185">Reference proteome</keyword>
<dbReference type="GO" id="GO:0003700">
    <property type="term" value="F:DNA-binding transcription factor activity"/>
    <property type="evidence" value="ECO:0007669"/>
    <property type="project" value="InterPro"/>
</dbReference>
<dbReference type="EMBL" id="JANFAV010000002">
    <property type="protein sequence ID" value="MCW6534195.1"/>
    <property type="molecule type" value="Genomic_DNA"/>
</dbReference>
<evidence type="ECO:0000313" key="6">
    <source>
        <dbReference type="Proteomes" id="UP001165565"/>
    </source>
</evidence>
<reference evidence="5" key="1">
    <citation type="submission" date="2022-06" db="EMBL/GenBank/DDBJ databases">
        <title>Sphingomonas sp. nov. isolated from rhizosphere soil of tomato.</title>
        <authorList>
            <person name="Dong H."/>
            <person name="Gao R."/>
        </authorList>
    </citation>
    <scope>NUCLEOTIDE SEQUENCE</scope>
    <source>
        <strain evidence="5">MMSM24</strain>
    </source>
</reference>